<feature type="binding site" evidence="14">
    <location>
        <begin position="222"/>
        <end position="224"/>
    </location>
    <ligand>
        <name>S-adenosyl-L-methionine</name>
        <dbReference type="ChEBI" id="CHEBI:59789"/>
    </ligand>
</feature>
<keyword evidence="6 14" id="KW-0489">Methyltransferase</keyword>
<dbReference type="InterPro" id="IPR027492">
    <property type="entry name" value="RNA_MTrfase_RlmN"/>
</dbReference>
<proteinExistence type="inferred from homology"/>
<organism evidence="16 17">
    <name type="scientific">Candidatus Anaerobiospirillum merdipullorum</name>
    <dbReference type="NCBI Taxonomy" id="2838450"/>
    <lineage>
        <taxon>Bacteria</taxon>
        <taxon>Pseudomonadati</taxon>
        <taxon>Pseudomonadota</taxon>
        <taxon>Gammaproteobacteria</taxon>
        <taxon>Aeromonadales</taxon>
        <taxon>Succinivibrionaceae</taxon>
        <taxon>Anaerobiospirillum</taxon>
    </lineage>
</organism>
<keyword evidence="11 14" id="KW-0408">Iron</keyword>
<keyword evidence="5 14" id="KW-0698">rRNA processing</keyword>
<keyword evidence="8 14" id="KW-0949">S-adenosyl-L-methionine</keyword>
<feature type="active site" description="S-methylcysteine intermediate" evidence="14">
    <location>
        <position position="344"/>
    </location>
</feature>
<feature type="domain" description="Radical SAM core" evidence="15">
    <location>
        <begin position="100"/>
        <end position="341"/>
    </location>
</feature>
<evidence type="ECO:0000256" key="7">
    <source>
        <dbReference type="ARBA" id="ARBA00022679"/>
    </source>
</evidence>
<comment type="miscellaneous">
    <text evidence="14">Reaction proceeds by a ping-pong mechanism involving intermediate methylation of a conserved cysteine residue.</text>
</comment>
<dbReference type="PROSITE" id="PS51918">
    <property type="entry name" value="RADICAL_SAM"/>
    <property type="match status" value="1"/>
</dbReference>
<feature type="binding site" evidence="14">
    <location>
        <position position="301"/>
    </location>
    <ligand>
        <name>S-adenosyl-L-methionine</name>
        <dbReference type="ChEBI" id="CHEBI:59789"/>
    </ligand>
</feature>
<feature type="binding site" evidence="14">
    <location>
        <position position="200"/>
    </location>
    <ligand>
        <name>S-adenosyl-L-methionine</name>
        <dbReference type="ChEBI" id="CHEBI:59789"/>
    </ligand>
</feature>
<dbReference type="InterPro" id="IPR040072">
    <property type="entry name" value="Methyltransferase_A"/>
</dbReference>
<evidence type="ECO:0000256" key="8">
    <source>
        <dbReference type="ARBA" id="ARBA00022691"/>
    </source>
</evidence>
<evidence type="ECO:0000256" key="11">
    <source>
        <dbReference type="ARBA" id="ARBA00023004"/>
    </source>
</evidence>
<dbReference type="PANTHER" id="PTHR30544">
    <property type="entry name" value="23S RRNA METHYLTRANSFERASE"/>
    <property type="match status" value="1"/>
</dbReference>
<dbReference type="HAMAP" id="MF_01849">
    <property type="entry name" value="RNA_methyltr_RlmN"/>
    <property type="match status" value="1"/>
</dbReference>
<dbReference type="GO" id="GO:0002935">
    <property type="term" value="F:tRNA (adenine(37)-C2)-methyltransferase activity"/>
    <property type="evidence" value="ECO:0007669"/>
    <property type="project" value="UniProtKB-UniRule"/>
</dbReference>
<dbReference type="SFLD" id="SFLDS00029">
    <property type="entry name" value="Radical_SAM"/>
    <property type="match status" value="1"/>
</dbReference>
<dbReference type="CDD" id="cd01335">
    <property type="entry name" value="Radical_SAM"/>
    <property type="match status" value="1"/>
</dbReference>
<gene>
    <name evidence="14 16" type="primary">rlmN</name>
    <name evidence="16" type="ORF">IAA31_00220</name>
</gene>
<dbReference type="NCBIfam" id="TIGR00048">
    <property type="entry name" value="rRNA_mod_RlmN"/>
    <property type="match status" value="1"/>
</dbReference>
<dbReference type="GO" id="GO:0070475">
    <property type="term" value="P:rRNA base methylation"/>
    <property type="evidence" value="ECO:0007669"/>
    <property type="project" value="UniProtKB-UniRule"/>
</dbReference>
<dbReference type="GO" id="GO:0070040">
    <property type="term" value="F:rRNA (adenine(2503)-C2-)-methyltransferase activity"/>
    <property type="evidence" value="ECO:0007669"/>
    <property type="project" value="UniProtKB-UniRule"/>
</dbReference>
<feature type="binding site" evidence="14">
    <location>
        <begin position="168"/>
        <end position="169"/>
    </location>
    <ligand>
        <name>S-adenosyl-L-methionine</name>
        <dbReference type="ChEBI" id="CHEBI:59789"/>
    </ligand>
</feature>
<dbReference type="Gene3D" id="1.10.150.530">
    <property type="match status" value="1"/>
</dbReference>
<comment type="catalytic activity">
    <reaction evidence="14">
        <text>adenosine(2503) in 23S rRNA + 2 reduced [2Fe-2S]-[ferredoxin] + 2 S-adenosyl-L-methionine = 2-methyladenosine(2503) in 23S rRNA + 5'-deoxyadenosine + L-methionine + 2 oxidized [2Fe-2S]-[ferredoxin] + S-adenosyl-L-homocysteine</text>
        <dbReference type="Rhea" id="RHEA:42916"/>
        <dbReference type="Rhea" id="RHEA-COMP:10000"/>
        <dbReference type="Rhea" id="RHEA-COMP:10001"/>
        <dbReference type="Rhea" id="RHEA-COMP:10152"/>
        <dbReference type="Rhea" id="RHEA-COMP:10282"/>
        <dbReference type="ChEBI" id="CHEBI:17319"/>
        <dbReference type="ChEBI" id="CHEBI:33737"/>
        <dbReference type="ChEBI" id="CHEBI:33738"/>
        <dbReference type="ChEBI" id="CHEBI:57844"/>
        <dbReference type="ChEBI" id="CHEBI:57856"/>
        <dbReference type="ChEBI" id="CHEBI:59789"/>
        <dbReference type="ChEBI" id="CHEBI:74411"/>
        <dbReference type="ChEBI" id="CHEBI:74497"/>
        <dbReference type="EC" id="2.1.1.192"/>
    </reaction>
</comment>
<evidence type="ECO:0000256" key="9">
    <source>
        <dbReference type="ARBA" id="ARBA00022694"/>
    </source>
</evidence>
<feature type="binding site" evidence="14">
    <location>
        <position position="114"/>
    </location>
    <ligand>
        <name>[4Fe-4S] cluster</name>
        <dbReference type="ChEBI" id="CHEBI:49883"/>
        <note>4Fe-4S-S-AdoMet</note>
    </ligand>
</feature>
<evidence type="ECO:0000313" key="16">
    <source>
        <dbReference type="EMBL" id="MBU3825908.1"/>
    </source>
</evidence>
<keyword evidence="9 14" id="KW-0819">tRNA processing</keyword>
<evidence type="ECO:0000256" key="1">
    <source>
        <dbReference type="ARBA" id="ARBA00004496"/>
    </source>
</evidence>
<keyword evidence="4 14" id="KW-0963">Cytoplasm</keyword>
<evidence type="ECO:0000256" key="14">
    <source>
        <dbReference type="HAMAP-Rule" id="MF_01849"/>
    </source>
</evidence>
<dbReference type="SFLD" id="SFLDF00275">
    <property type="entry name" value="adenosine_C2_methyltransferase"/>
    <property type="match status" value="1"/>
</dbReference>
<feature type="disulfide bond" description="(transient)" evidence="14">
    <location>
        <begin position="107"/>
        <end position="344"/>
    </location>
</feature>
<comment type="similarity">
    <text evidence="2 14">Belongs to the radical SAM superfamily. RlmN family.</text>
</comment>
<comment type="caution">
    <text evidence="16">The sequence shown here is derived from an EMBL/GenBank/DDBJ whole genome shotgun (WGS) entry which is preliminary data.</text>
</comment>
<feature type="binding site" evidence="14">
    <location>
        <position position="121"/>
    </location>
    <ligand>
        <name>[4Fe-4S] cluster</name>
        <dbReference type="ChEBI" id="CHEBI:49883"/>
        <note>4Fe-4S-S-AdoMet</note>
    </ligand>
</feature>
<dbReference type="FunFam" id="1.10.150.530:FF:000003">
    <property type="entry name" value="Dual-specificity RNA methyltransferase RlmN"/>
    <property type="match status" value="1"/>
</dbReference>
<dbReference type="InterPro" id="IPR058240">
    <property type="entry name" value="rSAM_sf"/>
</dbReference>
<keyword evidence="13 14" id="KW-1015">Disulfide bond</keyword>
<dbReference type="InterPro" id="IPR004383">
    <property type="entry name" value="rRNA_lsu_MTrfase_RlmN/Cfr"/>
</dbReference>
<reference evidence="16" key="2">
    <citation type="submission" date="2021-04" db="EMBL/GenBank/DDBJ databases">
        <authorList>
            <person name="Gilroy R."/>
        </authorList>
    </citation>
    <scope>NUCLEOTIDE SEQUENCE</scope>
    <source>
        <strain evidence="16">687</strain>
    </source>
</reference>
<dbReference type="PANTHER" id="PTHR30544:SF5">
    <property type="entry name" value="RADICAL SAM CORE DOMAIN-CONTAINING PROTEIN"/>
    <property type="match status" value="1"/>
</dbReference>
<dbReference type="Pfam" id="PF04055">
    <property type="entry name" value="Radical_SAM"/>
    <property type="match status" value="1"/>
</dbReference>
<dbReference type="GO" id="GO:0005737">
    <property type="term" value="C:cytoplasm"/>
    <property type="evidence" value="ECO:0007669"/>
    <property type="project" value="UniProtKB-SubCell"/>
</dbReference>
<evidence type="ECO:0000256" key="12">
    <source>
        <dbReference type="ARBA" id="ARBA00023014"/>
    </source>
</evidence>
<dbReference type="SFLD" id="SFLDG01062">
    <property type="entry name" value="methyltransferase_(Class_A)"/>
    <property type="match status" value="1"/>
</dbReference>
<feature type="binding site" evidence="14">
    <location>
        <position position="118"/>
    </location>
    <ligand>
        <name>[4Fe-4S] cluster</name>
        <dbReference type="ChEBI" id="CHEBI:49883"/>
        <note>4Fe-4S-S-AdoMet</note>
    </ligand>
</feature>
<accession>A0A9E2KLX5</accession>
<dbReference type="GO" id="GO:0046872">
    <property type="term" value="F:metal ion binding"/>
    <property type="evidence" value="ECO:0007669"/>
    <property type="project" value="UniProtKB-KW"/>
</dbReference>
<evidence type="ECO:0000256" key="5">
    <source>
        <dbReference type="ARBA" id="ARBA00022552"/>
    </source>
</evidence>
<dbReference type="AlphaFoldDB" id="A0A9E2KLX5"/>
<name>A0A9E2KLX5_9GAMM</name>
<dbReference type="Proteomes" id="UP000824150">
    <property type="component" value="Unassembled WGS sequence"/>
</dbReference>
<dbReference type="FunFam" id="3.20.20.70:FF:000008">
    <property type="entry name" value="Dual-specificity RNA methyltransferase RlmN"/>
    <property type="match status" value="1"/>
</dbReference>
<evidence type="ECO:0000256" key="2">
    <source>
        <dbReference type="ARBA" id="ARBA00007544"/>
    </source>
</evidence>
<dbReference type="Gene3D" id="3.20.20.70">
    <property type="entry name" value="Aldolase class I"/>
    <property type="match status" value="1"/>
</dbReference>
<keyword evidence="7 14" id="KW-0808">Transferase</keyword>
<comment type="cofactor">
    <cofactor evidence="14">
        <name>[4Fe-4S] cluster</name>
        <dbReference type="ChEBI" id="CHEBI:49883"/>
    </cofactor>
    <text evidence="14">Binds 1 [4Fe-4S] cluster. The cluster is coordinated with 3 cysteines and an exchangeable S-adenosyl-L-methionine.</text>
</comment>
<feature type="active site" description="Proton acceptor" evidence="14">
    <location>
        <position position="94"/>
    </location>
</feature>
<dbReference type="GO" id="GO:0030488">
    <property type="term" value="P:tRNA methylation"/>
    <property type="evidence" value="ECO:0007669"/>
    <property type="project" value="UniProtKB-UniRule"/>
</dbReference>
<dbReference type="SUPFAM" id="SSF102114">
    <property type="entry name" value="Radical SAM enzymes"/>
    <property type="match status" value="1"/>
</dbReference>
<dbReference type="Pfam" id="PF21016">
    <property type="entry name" value="RlmN_N"/>
    <property type="match status" value="1"/>
</dbReference>
<sequence length="360" mass="39758">MSDQRVNLLDLSPEDLKEFCVSIGEKPFRAQQFLKWIYQWGVTDFAQMTNIKKELRERLPTLAYIKAPDIIAEHKSADGTIKWALDLGDGQVVETVLIPEDDRSTLCISTQVGCPIKCSFCRTGASGFNRNLKVHEIIGQVFAAASRVGFCENREHKPISNVVMMGMGEPLLNVTNVLKVTEILLSDFAFGLSKRRVTISTSGIAPIIEKLAGKVDVALALSLHAANDELRDELVPINKKYKIAEVLTAVKHYLAASNANCGRVTIEYVLLDHVNDSTDDAHALAALLKDVPCKINLIPFNPHDGAGYQRPSNSRIDRFYKVLFNYGFTVITRTTRGDDIAAACGQLAGQVKNKIRAQTV</sequence>
<reference evidence="16" key="1">
    <citation type="journal article" date="2021" name="PeerJ">
        <title>Extensive microbial diversity within the chicken gut microbiome revealed by metagenomics and culture.</title>
        <authorList>
            <person name="Gilroy R."/>
            <person name="Ravi A."/>
            <person name="Getino M."/>
            <person name="Pursley I."/>
            <person name="Horton D.L."/>
            <person name="Alikhan N.F."/>
            <person name="Baker D."/>
            <person name="Gharbi K."/>
            <person name="Hall N."/>
            <person name="Watson M."/>
            <person name="Adriaenssens E.M."/>
            <person name="Foster-Nyarko E."/>
            <person name="Jarju S."/>
            <person name="Secka A."/>
            <person name="Antonio M."/>
            <person name="Oren A."/>
            <person name="Chaudhuri R.R."/>
            <person name="La Ragione R."/>
            <person name="Hildebrand F."/>
            <person name="Pallen M.J."/>
        </authorList>
    </citation>
    <scope>NUCLEOTIDE SEQUENCE</scope>
    <source>
        <strain evidence="16">687</strain>
    </source>
</reference>
<comment type="subcellular location">
    <subcellularLocation>
        <location evidence="1 14">Cytoplasm</location>
    </subcellularLocation>
</comment>
<dbReference type="GO" id="GO:0000049">
    <property type="term" value="F:tRNA binding"/>
    <property type="evidence" value="ECO:0007669"/>
    <property type="project" value="UniProtKB-UniRule"/>
</dbReference>
<comment type="catalytic activity">
    <reaction evidence="14">
        <text>adenosine(37) in tRNA + 2 reduced [2Fe-2S]-[ferredoxin] + 2 S-adenosyl-L-methionine = 2-methyladenosine(37) in tRNA + 5'-deoxyadenosine + L-methionine + 2 oxidized [2Fe-2S]-[ferredoxin] + S-adenosyl-L-homocysteine</text>
        <dbReference type="Rhea" id="RHEA:43332"/>
        <dbReference type="Rhea" id="RHEA-COMP:10000"/>
        <dbReference type="Rhea" id="RHEA-COMP:10001"/>
        <dbReference type="Rhea" id="RHEA-COMP:10162"/>
        <dbReference type="Rhea" id="RHEA-COMP:10485"/>
        <dbReference type="ChEBI" id="CHEBI:17319"/>
        <dbReference type="ChEBI" id="CHEBI:33737"/>
        <dbReference type="ChEBI" id="CHEBI:33738"/>
        <dbReference type="ChEBI" id="CHEBI:57844"/>
        <dbReference type="ChEBI" id="CHEBI:57856"/>
        <dbReference type="ChEBI" id="CHEBI:59789"/>
        <dbReference type="ChEBI" id="CHEBI:74411"/>
        <dbReference type="ChEBI" id="CHEBI:74497"/>
        <dbReference type="EC" id="2.1.1.192"/>
    </reaction>
</comment>
<keyword evidence="12 14" id="KW-0411">Iron-sulfur</keyword>
<dbReference type="PIRSF" id="PIRSF006004">
    <property type="entry name" value="CHP00048"/>
    <property type="match status" value="1"/>
</dbReference>
<evidence type="ECO:0000256" key="6">
    <source>
        <dbReference type="ARBA" id="ARBA00022603"/>
    </source>
</evidence>
<keyword evidence="3 14" id="KW-0004">4Fe-4S</keyword>
<evidence type="ECO:0000259" key="15">
    <source>
        <dbReference type="PROSITE" id="PS51918"/>
    </source>
</evidence>
<dbReference type="GO" id="GO:0051539">
    <property type="term" value="F:4 iron, 4 sulfur cluster binding"/>
    <property type="evidence" value="ECO:0007669"/>
    <property type="project" value="UniProtKB-UniRule"/>
</dbReference>
<evidence type="ECO:0000313" key="17">
    <source>
        <dbReference type="Proteomes" id="UP000824150"/>
    </source>
</evidence>
<dbReference type="InterPro" id="IPR048641">
    <property type="entry name" value="RlmN_N"/>
</dbReference>
<keyword evidence="10 14" id="KW-0479">Metal-binding</keyword>
<evidence type="ECO:0000256" key="13">
    <source>
        <dbReference type="ARBA" id="ARBA00023157"/>
    </source>
</evidence>
<dbReference type="InterPro" id="IPR013785">
    <property type="entry name" value="Aldolase_TIM"/>
</dbReference>
<dbReference type="InterPro" id="IPR007197">
    <property type="entry name" value="rSAM"/>
</dbReference>
<comment type="function">
    <text evidence="14">Specifically methylates position 2 of adenine 2503 in 23S rRNA and position 2 of adenine 37 in tRNAs. m2A2503 modification seems to play a crucial role in the proofreading step occurring at the peptidyl transferase center and thus would serve to optimize ribosomal fidelity.</text>
</comment>
<dbReference type="GO" id="GO:0019843">
    <property type="term" value="F:rRNA binding"/>
    <property type="evidence" value="ECO:0007669"/>
    <property type="project" value="UniProtKB-UniRule"/>
</dbReference>
<evidence type="ECO:0000256" key="3">
    <source>
        <dbReference type="ARBA" id="ARBA00022485"/>
    </source>
</evidence>
<evidence type="ECO:0000256" key="4">
    <source>
        <dbReference type="ARBA" id="ARBA00022490"/>
    </source>
</evidence>
<protein>
    <recommendedName>
        <fullName evidence="14">Dual-specificity RNA methyltransferase RlmN</fullName>
        <ecNumber evidence="14">2.1.1.192</ecNumber>
    </recommendedName>
    <alternativeName>
        <fullName evidence="14">23S rRNA (adenine(2503)-C(2))-methyltransferase</fullName>
    </alternativeName>
    <alternativeName>
        <fullName evidence="14">23S rRNA m2A2503 methyltransferase</fullName>
    </alternativeName>
    <alternativeName>
        <fullName evidence="14">Ribosomal RNA large subunit methyltransferase N</fullName>
    </alternativeName>
    <alternativeName>
        <fullName evidence="14">tRNA (adenine(37)-C(2))-methyltransferase</fullName>
    </alternativeName>
    <alternativeName>
        <fullName evidence="14">tRNA m2A37 methyltransferase</fullName>
    </alternativeName>
</protein>
<evidence type="ECO:0000256" key="10">
    <source>
        <dbReference type="ARBA" id="ARBA00022723"/>
    </source>
</evidence>
<dbReference type="EMBL" id="JAHLFG010000001">
    <property type="protein sequence ID" value="MBU3825908.1"/>
    <property type="molecule type" value="Genomic_DNA"/>
</dbReference>
<dbReference type="EC" id="2.1.1.192" evidence="14"/>